<evidence type="ECO:0000313" key="3">
    <source>
        <dbReference type="Proteomes" id="UP001066276"/>
    </source>
</evidence>
<protein>
    <submittedName>
        <fullName evidence="2">Uncharacterized protein</fullName>
    </submittedName>
</protein>
<keyword evidence="3" id="KW-1185">Reference proteome</keyword>
<dbReference type="AlphaFoldDB" id="A0AAV7PWL9"/>
<feature type="region of interest" description="Disordered" evidence="1">
    <location>
        <begin position="1"/>
        <end position="23"/>
    </location>
</feature>
<accession>A0AAV7PWL9</accession>
<sequence>MGDRHTVAGETTQHPLAAADNNANPTMRLYFPRIMAGRQESMQACADQRCSSRNRRTALLRGRNTMHHGLNRRRNEALPHL</sequence>
<comment type="caution">
    <text evidence="2">The sequence shown here is derived from an EMBL/GenBank/DDBJ whole genome shotgun (WGS) entry which is preliminary data.</text>
</comment>
<gene>
    <name evidence="2" type="ORF">NDU88_009208</name>
</gene>
<dbReference type="EMBL" id="JANPWB010000011">
    <property type="protein sequence ID" value="KAJ1130863.1"/>
    <property type="molecule type" value="Genomic_DNA"/>
</dbReference>
<organism evidence="2 3">
    <name type="scientific">Pleurodeles waltl</name>
    <name type="common">Iberian ribbed newt</name>
    <dbReference type="NCBI Taxonomy" id="8319"/>
    <lineage>
        <taxon>Eukaryota</taxon>
        <taxon>Metazoa</taxon>
        <taxon>Chordata</taxon>
        <taxon>Craniata</taxon>
        <taxon>Vertebrata</taxon>
        <taxon>Euteleostomi</taxon>
        <taxon>Amphibia</taxon>
        <taxon>Batrachia</taxon>
        <taxon>Caudata</taxon>
        <taxon>Salamandroidea</taxon>
        <taxon>Salamandridae</taxon>
        <taxon>Pleurodelinae</taxon>
        <taxon>Pleurodeles</taxon>
    </lineage>
</organism>
<proteinExistence type="predicted"/>
<evidence type="ECO:0000256" key="1">
    <source>
        <dbReference type="SAM" id="MobiDB-lite"/>
    </source>
</evidence>
<evidence type="ECO:0000313" key="2">
    <source>
        <dbReference type="EMBL" id="KAJ1130863.1"/>
    </source>
</evidence>
<reference evidence="2" key="1">
    <citation type="journal article" date="2022" name="bioRxiv">
        <title>Sequencing and chromosome-scale assembly of the giantPleurodeles waltlgenome.</title>
        <authorList>
            <person name="Brown T."/>
            <person name="Elewa A."/>
            <person name="Iarovenko S."/>
            <person name="Subramanian E."/>
            <person name="Araus A.J."/>
            <person name="Petzold A."/>
            <person name="Susuki M."/>
            <person name="Suzuki K.-i.T."/>
            <person name="Hayashi T."/>
            <person name="Toyoda A."/>
            <person name="Oliveira C."/>
            <person name="Osipova E."/>
            <person name="Leigh N.D."/>
            <person name="Simon A."/>
            <person name="Yun M.H."/>
        </authorList>
    </citation>
    <scope>NUCLEOTIDE SEQUENCE</scope>
    <source>
        <strain evidence="2">20211129_DDA</strain>
        <tissue evidence="2">Liver</tissue>
    </source>
</reference>
<feature type="non-terminal residue" evidence="2">
    <location>
        <position position="81"/>
    </location>
</feature>
<name>A0AAV7PWL9_PLEWA</name>
<dbReference type="Proteomes" id="UP001066276">
    <property type="component" value="Chromosome 7"/>
</dbReference>